<proteinExistence type="predicted"/>
<protein>
    <submittedName>
        <fullName evidence="1">Uncharacterized protein</fullName>
    </submittedName>
</protein>
<dbReference type="EMBL" id="ASHM01021684">
    <property type="protein sequence ID" value="PNY02691.1"/>
    <property type="molecule type" value="Genomic_DNA"/>
</dbReference>
<evidence type="ECO:0000313" key="2">
    <source>
        <dbReference type="Proteomes" id="UP000236291"/>
    </source>
</evidence>
<organism evidence="1 2">
    <name type="scientific">Trifolium pratense</name>
    <name type="common">Red clover</name>
    <dbReference type="NCBI Taxonomy" id="57577"/>
    <lineage>
        <taxon>Eukaryota</taxon>
        <taxon>Viridiplantae</taxon>
        <taxon>Streptophyta</taxon>
        <taxon>Embryophyta</taxon>
        <taxon>Tracheophyta</taxon>
        <taxon>Spermatophyta</taxon>
        <taxon>Magnoliopsida</taxon>
        <taxon>eudicotyledons</taxon>
        <taxon>Gunneridae</taxon>
        <taxon>Pentapetalae</taxon>
        <taxon>rosids</taxon>
        <taxon>fabids</taxon>
        <taxon>Fabales</taxon>
        <taxon>Fabaceae</taxon>
        <taxon>Papilionoideae</taxon>
        <taxon>50 kb inversion clade</taxon>
        <taxon>NPAAA clade</taxon>
        <taxon>Hologalegina</taxon>
        <taxon>IRL clade</taxon>
        <taxon>Trifolieae</taxon>
        <taxon>Trifolium</taxon>
    </lineage>
</organism>
<accession>A0A2K3NI29</accession>
<reference evidence="1 2" key="2">
    <citation type="journal article" date="2017" name="Front. Plant Sci.">
        <title>Gene Classification and Mining of Molecular Markers Useful in Red Clover (Trifolium pratense) Breeding.</title>
        <authorList>
            <person name="Istvanek J."/>
            <person name="Dluhosova J."/>
            <person name="Dluhos P."/>
            <person name="Patkova L."/>
            <person name="Nedelnik J."/>
            <person name="Repkova J."/>
        </authorList>
    </citation>
    <scope>NUCLEOTIDE SEQUENCE [LARGE SCALE GENOMIC DNA]</scope>
    <source>
        <strain evidence="2">cv. Tatra</strain>
        <tissue evidence="1">Young leaves</tissue>
    </source>
</reference>
<reference evidence="1 2" key="1">
    <citation type="journal article" date="2014" name="Am. J. Bot.">
        <title>Genome assembly and annotation for red clover (Trifolium pratense; Fabaceae).</title>
        <authorList>
            <person name="Istvanek J."/>
            <person name="Jaros M."/>
            <person name="Krenek A."/>
            <person name="Repkova J."/>
        </authorList>
    </citation>
    <scope>NUCLEOTIDE SEQUENCE [LARGE SCALE GENOMIC DNA]</scope>
    <source>
        <strain evidence="2">cv. Tatra</strain>
        <tissue evidence="1">Young leaves</tissue>
    </source>
</reference>
<dbReference type="Proteomes" id="UP000236291">
    <property type="component" value="Unassembled WGS sequence"/>
</dbReference>
<gene>
    <name evidence="1" type="ORF">L195_g026010</name>
</gene>
<dbReference type="AlphaFoldDB" id="A0A2K3NI29"/>
<evidence type="ECO:0000313" key="1">
    <source>
        <dbReference type="EMBL" id="PNY02691.1"/>
    </source>
</evidence>
<comment type="caution">
    <text evidence="1">The sequence shown here is derived from an EMBL/GenBank/DDBJ whole genome shotgun (WGS) entry which is preliminary data.</text>
</comment>
<sequence length="101" mass="11398">MGFRQAKLLSPNKERKAVRKAFMEQEPIFRGRKEEELKATTTFDSLPLSRSIPIISHPKELNYLSRKPRRESRATFPSALCPEGLTGIVPTNSGLDIARTS</sequence>
<name>A0A2K3NI29_TRIPR</name>